<dbReference type="Gene3D" id="1.20.120.450">
    <property type="entry name" value="dinb family like domain"/>
    <property type="match status" value="1"/>
</dbReference>
<gene>
    <name evidence="4" type="ORF">SAMN04488108_0998</name>
</gene>
<accession>A0A1M7Z7C0</accession>
<dbReference type="STRING" id="1073327.SAMN04488108_0998"/>
<dbReference type="SUPFAM" id="SSF109854">
    <property type="entry name" value="DinB/YfiT-like putative metalloenzymes"/>
    <property type="match status" value="1"/>
</dbReference>
<proteinExistence type="inferred from homology"/>
<comment type="similarity">
    <text evidence="1">Belongs to the DinB family.</text>
</comment>
<feature type="binding site" evidence="3">
    <location>
        <position position="140"/>
    </location>
    <ligand>
        <name>a divalent metal cation</name>
        <dbReference type="ChEBI" id="CHEBI:60240"/>
    </ligand>
</feature>
<evidence type="ECO:0000313" key="5">
    <source>
        <dbReference type="Proteomes" id="UP000184609"/>
    </source>
</evidence>
<organism evidence="4 5">
    <name type="scientific">Algoriphagus zhangzhouensis</name>
    <dbReference type="NCBI Taxonomy" id="1073327"/>
    <lineage>
        <taxon>Bacteria</taxon>
        <taxon>Pseudomonadati</taxon>
        <taxon>Bacteroidota</taxon>
        <taxon>Cytophagia</taxon>
        <taxon>Cytophagales</taxon>
        <taxon>Cyclobacteriaceae</taxon>
        <taxon>Algoriphagus</taxon>
    </lineage>
</organism>
<evidence type="ECO:0000256" key="1">
    <source>
        <dbReference type="ARBA" id="ARBA00008635"/>
    </source>
</evidence>
<dbReference type="AlphaFoldDB" id="A0A1M7Z7C0"/>
<name>A0A1M7Z7C0_9BACT</name>
<dbReference type="Pfam" id="PF05163">
    <property type="entry name" value="DinB"/>
    <property type="match status" value="1"/>
</dbReference>
<dbReference type="Proteomes" id="UP000184609">
    <property type="component" value="Unassembled WGS sequence"/>
</dbReference>
<keyword evidence="2 3" id="KW-0479">Metal-binding</keyword>
<dbReference type="InterPro" id="IPR034660">
    <property type="entry name" value="DinB/YfiT-like"/>
</dbReference>
<evidence type="ECO:0000256" key="2">
    <source>
        <dbReference type="ARBA" id="ARBA00022723"/>
    </source>
</evidence>
<dbReference type="GO" id="GO:0046872">
    <property type="term" value="F:metal ion binding"/>
    <property type="evidence" value="ECO:0007669"/>
    <property type="project" value="UniProtKB-KW"/>
</dbReference>
<dbReference type="RefSeq" id="WP_073570615.1">
    <property type="nucleotide sequence ID" value="NZ_FRXN01000001.1"/>
</dbReference>
<keyword evidence="5" id="KW-1185">Reference proteome</keyword>
<evidence type="ECO:0000313" key="4">
    <source>
        <dbReference type="EMBL" id="SHO60744.1"/>
    </source>
</evidence>
<dbReference type="OrthoDB" id="119432at2"/>
<reference evidence="5" key="1">
    <citation type="submission" date="2016-12" db="EMBL/GenBank/DDBJ databases">
        <authorList>
            <person name="Varghese N."/>
            <person name="Submissions S."/>
        </authorList>
    </citation>
    <scope>NUCLEOTIDE SEQUENCE [LARGE SCALE GENOMIC DNA]</scope>
    <source>
        <strain evidence="5">DSM 25035</strain>
    </source>
</reference>
<protein>
    <submittedName>
        <fullName evidence="4">Uncharacterized damage-inducible protein DinB (Forms a four-helix bundle)</fullName>
    </submittedName>
</protein>
<evidence type="ECO:0000256" key="3">
    <source>
        <dbReference type="PIRSR" id="PIRSR607837-1"/>
    </source>
</evidence>
<sequence>METQVNQATFITNQQVLEHWQGHRALTRRVIEAFPEKDLFTFKIGGMRTFGEMVGELLAIAGPGVIGLATNEWKALDERDKSQESKEKLLEFWDQATEVINEYWSKIPEERFQETQSAFGMYENKGYASLLYFVDNEIHHRGQGYVYLRALGIEPPAFWER</sequence>
<dbReference type="InterPro" id="IPR007837">
    <property type="entry name" value="DinB"/>
</dbReference>
<dbReference type="EMBL" id="FRXN01000001">
    <property type="protein sequence ID" value="SHO60744.1"/>
    <property type="molecule type" value="Genomic_DNA"/>
</dbReference>